<evidence type="ECO:0000313" key="13">
    <source>
        <dbReference type="EMBL" id="MBR7617978.1"/>
    </source>
</evidence>
<dbReference type="InterPro" id="IPR037066">
    <property type="entry name" value="Plug_dom_sf"/>
</dbReference>
<dbReference type="CDD" id="cd01347">
    <property type="entry name" value="ligand_gated_channel"/>
    <property type="match status" value="1"/>
</dbReference>
<evidence type="ECO:0000256" key="9">
    <source>
        <dbReference type="RuleBase" id="RU003357"/>
    </source>
</evidence>
<keyword evidence="13" id="KW-0675">Receptor</keyword>
<evidence type="ECO:0000313" key="14">
    <source>
        <dbReference type="Proteomes" id="UP000622580"/>
    </source>
</evidence>
<evidence type="ECO:0000256" key="3">
    <source>
        <dbReference type="ARBA" id="ARBA00022452"/>
    </source>
</evidence>
<accession>A0A941D085</accession>
<dbReference type="Gene3D" id="2.170.130.10">
    <property type="entry name" value="TonB-dependent receptor, plug domain"/>
    <property type="match status" value="1"/>
</dbReference>
<dbReference type="Pfam" id="PF00593">
    <property type="entry name" value="TonB_dep_Rec_b-barrel"/>
    <property type="match status" value="1"/>
</dbReference>
<feature type="domain" description="TonB-dependent receptor plug" evidence="12">
    <location>
        <begin position="52"/>
        <end position="159"/>
    </location>
</feature>
<evidence type="ECO:0000256" key="5">
    <source>
        <dbReference type="ARBA" id="ARBA00023077"/>
    </source>
</evidence>
<evidence type="ECO:0000256" key="6">
    <source>
        <dbReference type="ARBA" id="ARBA00023136"/>
    </source>
</evidence>
<evidence type="ECO:0000256" key="10">
    <source>
        <dbReference type="SAM" id="SignalP"/>
    </source>
</evidence>
<comment type="caution">
    <text evidence="13">The sequence shown here is derived from an EMBL/GenBank/DDBJ whole genome shotgun (WGS) entry which is preliminary data.</text>
</comment>
<reference evidence="13" key="1">
    <citation type="submission" date="2021-04" db="EMBL/GenBank/DDBJ databases">
        <title>Draft genome assembly of strain Phenylobacterium sp. 20VBR1 using MiniION and Illumina platforms.</title>
        <authorList>
            <person name="Thomas F.A."/>
            <person name="Krishnan K.P."/>
            <person name="Sinha R.K."/>
        </authorList>
    </citation>
    <scope>NUCLEOTIDE SEQUENCE</scope>
    <source>
        <strain evidence="13">20VBR1</strain>
    </source>
</reference>
<keyword evidence="7 8" id="KW-0998">Cell outer membrane</keyword>
<dbReference type="EMBL" id="JAGSGD010000001">
    <property type="protein sequence ID" value="MBR7617978.1"/>
    <property type="molecule type" value="Genomic_DNA"/>
</dbReference>
<evidence type="ECO:0000259" key="11">
    <source>
        <dbReference type="Pfam" id="PF00593"/>
    </source>
</evidence>
<keyword evidence="10" id="KW-0732">Signal</keyword>
<keyword evidence="4 8" id="KW-0812">Transmembrane</keyword>
<dbReference type="InterPro" id="IPR012910">
    <property type="entry name" value="Plug_dom"/>
</dbReference>
<gene>
    <name evidence="13" type="ORF">JKL49_01140</name>
</gene>
<feature type="chain" id="PRO_5037774283" evidence="10">
    <location>
        <begin position="24"/>
        <end position="671"/>
    </location>
</feature>
<keyword evidence="3 8" id="KW-1134">Transmembrane beta strand</keyword>
<dbReference type="GO" id="GO:0009279">
    <property type="term" value="C:cell outer membrane"/>
    <property type="evidence" value="ECO:0007669"/>
    <property type="project" value="UniProtKB-SubCell"/>
</dbReference>
<feature type="domain" description="TonB-dependent receptor-like beta-barrel" evidence="11">
    <location>
        <begin position="225"/>
        <end position="646"/>
    </location>
</feature>
<dbReference type="InterPro" id="IPR036942">
    <property type="entry name" value="Beta-barrel_TonB_sf"/>
</dbReference>
<evidence type="ECO:0000256" key="7">
    <source>
        <dbReference type="ARBA" id="ARBA00023237"/>
    </source>
</evidence>
<keyword evidence="14" id="KW-1185">Reference proteome</keyword>
<dbReference type="PANTHER" id="PTHR30069:SF37">
    <property type="entry name" value="FERRIC VIBRIOBACTIN RECEPTOR VIUA"/>
    <property type="match status" value="1"/>
</dbReference>
<keyword evidence="6 8" id="KW-0472">Membrane</keyword>
<keyword evidence="2 8" id="KW-0813">Transport</keyword>
<dbReference type="PANTHER" id="PTHR30069">
    <property type="entry name" value="TONB-DEPENDENT OUTER MEMBRANE RECEPTOR"/>
    <property type="match status" value="1"/>
</dbReference>
<keyword evidence="5 9" id="KW-0798">TonB box</keyword>
<dbReference type="Gene3D" id="2.40.170.20">
    <property type="entry name" value="TonB-dependent receptor, beta-barrel domain"/>
    <property type="match status" value="1"/>
</dbReference>
<dbReference type="Proteomes" id="UP000622580">
    <property type="component" value="Unassembled WGS sequence"/>
</dbReference>
<evidence type="ECO:0000256" key="4">
    <source>
        <dbReference type="ARBA" id="ARBA00022692"/>
    </source>
</evidence>
<name>A0A941D085_9CAUL</name>
<evidence type="ECO:0000256" key="1">
    <source>
        <dbReference type="ARBA" id="ARBA00004571"/>
    </source>
</evidence>
<dbReference type="SUPFAM" id="SSF56935">
    <property type="entry name" value="Porins"/>
    <property type="match status" value="1"/>
</dbReference>
<sequence>MKKQFLLAGAAAGLALAASAANAQSIDYGSLQELFGEAVTTSATGSPQRSTEAPADMQIISADEIRRSGETSLPGILQRAAGIDVLNHSAGQSDVNVRGYNQISSPRLLVLVNGRQVYLDHYGLTQWAAIPVQLSEIRQIEVVKGPNSALFGFNAVSGVVNIITYNPKFDATNIVTAHAGNGGATGGSAVATFKLGEAIFGRLSAGGESADEWRATRASPKKSELHDPKRASANLDLVAQLNPKTELRMEGSWSNSQQDSLTGGAYYTIAKMITTSGKATLTSETDFGSIQAQVYQNKLKVNYNLVGGIRWDNTITVASLQDLFKIGTAHTVRLSGEFRHNTLNVAPYGGADVSYDVAALSGMWNWQITDQFTTTAALRVDKMSLDRSGVFAPRAPQANNGLWNRDITETSANATAAWRPTSADTFRLSYARGVQPPSLIELGGIQAPYAIAPGFTIDLIGNPNLRPSIVTNYELAYDHDFAPIKAKLGVRLFAQDWKDIKSAISTAGLDIMPTATTNGAATYINASDSKLKGAELTASGQVTPELGWRADYTWTDVKDSYFPGINPLNRRVAFARTTPSGRGNLGMDWEKAGWEADANLHYVGDYDGWDVVSGTLTPVKAYASLSARLGRQLDNGLTLAISGQNLTSARQKQTGGLEAERRVLFTVSKTW</sequence>
<dbReference type="PROSITE" id="PS52016">
    <property type="entry name" value="TONB_DEPENDENT_REC_3"/>
    <property type="match status" value="1"/>
</dbReference>
<dbReference type="GO" id="GO:0015344">
    <property type="term" value="F:siderophore uptake transmembrane transporter activity"/>
    <property type="evidence" value="ECO:0007669"/>
    <property type="project" value="TreeGrafter"/>
</dbReference>
<organism evidence="13 14">
    <name type="scientific">Phenylobacterium glaciei</name>
    <dbReference type="NCBI Taxonomy" id="2803784"/>
    <lineage>
        <taxon>Bacteria</taxon>
        <taxon>Pseudomonadati</taxon>
        <taxon>Pseudomonadota</taxon>
        <taxon>Alphaproteobacteria</taxon>
        <taxon>Caulobacterales</taxon>
        <taxon>Caulobacteraceae</taxon>
        <taxon>Phenylobacterium</taxon>
    </lineage>
</organism>
<dbReference type="Pfam" id="PF07715">
    <property type="entry name" value="Plug"/>
    <property type="match status" value="1"/>
</dbReference>
<dbReference type="InterPro" id="IPR039426">
    <property type="entry name" value="TonB-dep_rcpt-like"/>
</dbReference>
<dbReference type="InterPro" id="IPR000531">
    <property type="entry name" value="Beta-barrel_TonB"/>
</dbReference>
<feature type="signal peptide" evidence="10">
    <location>
        <begin position="1"/>
        <end position="23"/>
    </location>
</feature>
<dbReference type="RefSeq" id="WP_215337644.1">
    <property type="nucleotide sequence ID" value="NZ_JAGSGD010000001.1"/>
</dbReference>
<protein>
    <submittedName>
        <fullName evidence="13">TonB-dependent receptor</fullName>
    </submittedName>
</protein>
<proteinExistence type="inferred from homology"/>
<evidence type="ECO:0000256" key="2">
    <source>
        <dbReference type="ARBA" id="ARBA00022448"/>
    </source>
</evidence>
<evidence type="ECO:0000259" key="12">
    <source>
        <dbReference type="Pfam" id="PF07715"/>
    </source>
</evidence>
<dbReference type="AlphaFoldDB" id="A0A941D085"/>
<dbReference type="GO" id="GO:0044718">
    <property type="term" value="P:siderophore transmembrane transport"/>
    <property type="evidence" value="ECO:0007669"/>
    <property type="project" value="TreeGrafter"/>
</dbReference>
<comment type="similarity">
    <text evidence="8 9">Belongs to the TonB-dependent receptor family.</text>
</comment>
<evidence type="ECO:0000256" key="8">
    <source>
        <dbReference type="PROSITE-ProRule" id="PRU01360"/>
    </source>
</evidence>
<comment type="subcellular location">
    <subcellularLocation>
        <location evidence="1 8">Cell outer membrane</location>
        <topology evidence="1 8">Multi-pass membrane protein</topology>
    </subcellularLocation>
</comment>